<sequence length="81" mass="9877">MKVFFGSIEYFEQEFMIFAKKRRYIKISREQVMEIYSEIKDDLIFDFVCDDNIKKECLKNLNQASQRFLYSNETYAMSDSR</sequence>
<evidence type="ECO:0000313" key="3">
    <source>
        <dbReference type="Proteomes" id="UP000677265"/>
    </source>
</evidence>
<proteinExistence type="predicted"/>
<evidence type="ECO:0000313" key="2">
    <source>
        <dbReference type="EMBL" id="MCH6266984.1"/>
    </source>
</evidence>
<dbReference type="EMBL" id="JAGYPE010000010">
    <property type="protein sequence ID" value="MBS4188287.1"/>
    <property type="molecule type" value="Genomic_DNA"/>
</dbReference>
<reference evidence="1" key="1">
    <citation type="submission" date="2021-05" db="EMBL/GenBank/DDBJ databases">
        <title>Novel Bacillus species.</title>
        <authorList>
            <person name="Liu G."/>
        </authorList>
    </citation>
    <scope>NUCLEOTIDE SEQUENCE</scope>
    <source>
        <strain evidence="1 3">FJAT-50051</strain>
    </source>
</reference>
<accession>A0A942YDR9</accession>
<gene>
    <name evidence="2" type="ORF">KHB02_015790</name>
    <name evidence="1" type="ORF">KHB02_43690</name>
</gene>
<comment type="caution">
    <text evidence="1">The sequence shown here is derived from an EMBL/GenBank/DDBJ whole genome shotgun (WGS) entry which is preliminary data.</text>
</comment>
<name>A0A942YDR9_9BACI</name>
<dbReference type="RefSeq" id="WP_213148070.1">
    <property type="nucleotide sequence ID" value="NZ_JAGYPE020000028.1"/>
</dbReference>
<keyword evidence="3" id="KW-1185">Reference proteome</keyword>
<dbReference type="Proteomes" id="UP000677265">
    <property type="component" value="Unassembled WGS sequence"/>
</dbReference>
<dbReference type="EMBL" id="JAGYPE020000028">
    <property type="protein sequence ID" value="MCH6266984.1"/>
    <property type="molecule type" value="Genomic_DNA"/>
</dbReference>
<dbReference type="AlphaFoldDB" id="A0A942YDR9"/>
<organism evidence="1">
    <name type="scientific">Neobacillus citreus</name>
    <dbReference type="NCBI Taxonomy" id="2833578"/>
    <lineage>
        <taxon>Bacteria</taxon>
        <taxon>Bacillati</taxon>
        <taxon>Bacillota</taxon>
        <taxon>Bacilli</taxon>
        <taxon>Bacillales</taxon>
        <taxon>Bacillaceae</taxon>
        <taxon>Neobacillus</taxon>
    </lineage>
</organism>
<evidence type="ECO:0000313" key="1">
    <source>
        <dbReference type="EMBL" id="MBS4188287.1"/>
    </source>
</evidence>
<protein>
    <submittedName>
        <fullName evidence="1">Uncharacterized protein</fullName>
    </submittedName>
</protein>